<dbReference type="RefSeq" id="XP_022297634.1">
    <property type="nucleotide sequence ID" value="XM_022441926.1"/>
</dbReference>
<keyword evidence="1" id="KW-1185">Reference proteome</keyword>
<gene>
    <name evidence="2" type="primary">LOC111107000</name>
</gene>
<dbReference type="AlphaFoldDB" id="A0A8B8B4P7"/>
<dbReference type="Proteomes" id="UP000694844">
    <property type="component" value="Chromosome 8"/>
</dbReference>
<evidence type="ECO:0000313" key="1">
    <source>
        <dbReference type="Proteomes" id="UP000694844"/>
    </source>
</evidence>
<evidence type="ECO:0000313" key="2">
    <source>
        <dbReference type="RefSeq" id="XP_022297634.1"/>
    </source>
</evidence>
<dbReference type="GeneID" id="111107000"/>
<accession>A0A8B8B4P7</accession>
<organism evidence="1 2">
    <name type="scientific">Crassostrea virginica</name>
    <name type="common">Eastern oyster</name>
    <dbReference type="NCBI Taxonomy" id="6565"/>
    <lineage>
        <taxon>Eukaryota</taxon>
        <taxon>Metazoa</taxon>
        <taxon>Spiralia</taxon>
        <taxon>Lophotrochozoa</taxon>
        <taxon>Mollusca</taxon>
        <taxon>Bivalvia</taxon>
        <taxon>Autobranchia</taxon>
        <taxon>Pteriomorphia</taxon>
        <taxon>Ostreida</taxon>
        <taxon>Ostreoidea</taxon>
        <taxon>Ostreidae</taxon>
        <taxon>Crassostrea</taxon>
    </lineage>
</organism>
<name>A0A8B8B4P7_CRAVI</name>
<sequence length="125" mass="14504">MCSVFFAVPSYFINRGYYSSEEITEADLVVFRVSMSLSASVVIGNNYFILVQVKSQFNDVWNHTFVITPKNVFGNSSIQHRVETFVTKRRITAIKGSTYTFKDNCFSQNIRENYPEHFYIVSIEK</sequence>
<dbReference type="KEGG" id="cvn:111107000"/>
<protein>
    <submittedName>
        <fullName evidence="2">Uncharacterized protein LOC111107000</fullName>
    </submittedName>
</protein>
<reference evidence="2" key="1">
    <citation type="submission" date="2025-08" db="UniProtKB">
        <authorList>
            <consortium name="RefSeq"/>
        </authorList>
    </citation>
    <scope>IDENTIFICATION</scope>
    <source>
        <tissue evidence="2">Whole sample</tissue>
    </source>
</reference>
<proteinExistence type="predicted"/>